<protein>
    <submittedName>
        <fullName evidence="2">Uncharacterized protein</fullName>
    </submittedName>
</protein>
<reference evidence="2 3" key="1">
    <citation type="submission" date="2024-04" db="EMBL/GenBank/DDBJ databases">
        <authorList>
            <person name="Fracassetti M."/>
        </authorList>
    </citation>
    <scope>NUCLEOTIDE SEQUENCE [LARGE SCALE GENOMIC DNA]</scope>
</reference>
<dbReference type="AlphaFoldDB" id="A0AAV2E704"/>
<accession>A0AAV2E704</accession>
<sequence length="91" mass="10290">MDLMEAESSVKENEYQLPQDTEDAKSVAFRMVAPDLEDTDDKKQATMMVEDFSKDPTAAKKLCLEDSGVEENVKETEAVEVASREWLQTDK</sequence>
<gene>
    <name evidence="2" type="ORF">LTRI10_LOCUS23076</name>
</gene>
<evidence type="ECO:0000313" key="2">
    <source>
        <dbReference type="EMBL" id="CAL1381711.1"/>
    </source>
</evidence>
<proteinExistence type="predicted"/>
<feature type="region of interest" description="Disordered" evidence="1">
    <location>
        <begin position="1"/>
        <end position="22"/>
    </location>
</feature>
<keyword evidence="3" id="KW-1185">Reference proteome</keyword>
<dbReference type="Proteomes" id="UP001497516">
    <property type="component" value="Chromosome 4"/>
</dbReference>
<evidence type="ECO:0000313" key="3">
    <source>
        <dbReference type="Proteomes" id="UP001497516"/>
    </source>
</evidence>
<dbReference type="EMBL" id="OZ034817">
    <property type="protein sequence ID" value="CAL1381711.1"/>
    <property type="molecule type" value="Genomic_DNA"/>
</dbReference>
<name>A0AAV2E704_9ROSI</name>
<organism evidence="2 3">
    <name type="scientific">Linum trigynum</name>
    <dbReference type="NCBI Taxonomy" id="586398"/>
    <lineage>
        <taxon>Eukaryota</taxon>
        <taxon>Viridiplantae</taxon>
        <taxon>Streptophyta</taxon>
        <taxon>Embryophyta</taxon>
        <taxon>Tracheophyta</taxon>
        <taxon>Spermatophyta</taxon>
        <taxon>Magnoliopsida</taxon>
        <taxon>eudicotyledons</taxon>
        <taxon>Gunneridae</taxon>
        <taxon>Pentapetalae</taxon>
        <taxon>rosids</taxon>
        <taxon>fabids</taxon>
        <taxon>Malpighiales</taxon>
        <taxon>Linaceae</taxon>
        <taxon>Linum</taxon>
    </lineage>
</organism>
<evidence type="ECO:0000256" key="1">
    <source>
        <dbReference type="SAM" id="MobiDB-lite"/>
    </source>
</evidence>